<dbReference type="AlphaFoldDB" id="U4K1F2"/>
<dbReference type="InterPro" id="IPR013517">
    <property type="entry name" value="FG-GAP"/>
</dbReference>
<dbReference type="STRING" id="28173.VIBNI_A3065"/>
<dbReference type="GO" id="GO:0007229">
    <property type="term" value="P:integrin-mediated signaling pathway"/>
    <property type="evidence" value="ECO:0007669"/>
    <property type="project" value="UniProtKB-KW"/>
</dbReference>
<evidence type="ECO:0000256" key="1">
    <source>
        <dbReference type="ARBA" id="ARBA00022729"/>
    </source>
</evidence>
<keyword evidence="4" id="KW-1185">Reference proteome</keyword>
<evidence type="ECO:0000313" key="4">
    <source>
        <dbReference type="Proteomes" id="UP000016895"/>
    </source>
</evidence>
<proteinExistence type="predicted"/>
<dbReference type="InterPro" id="IPR028994">
    <property type="entry name" value="Integrin_alpha_N"/>
</dbReference>
<dbReference type="Pfam" id="PF13517">
    <property type="entry name" value="FG-GAP_3"/>
    <property type="match status" value="1"/>
</dbReference>
<dbReference type="PANTHER" id="PTHR46580">
    <property type="entry name" value="SENSOR KINASE-RELATED"/>
    <property type="match status" value="1"/>
</dbReference>
<dbReference type="PANTHER" id="PTHR46580:SF4">
    <property type="entry name" value="ATP_GTP-BINDING PROTEIN"/>
    <property type="match status" value="1"/>
</dbReference>
<dbReference type="PATRIC" id="fig|1260221.3.peg.2913"/>
<accession>U4K1F2</accession>
<protein>
    <submittedName>
        <fullName evidence="3">Putative Integrin alpha N-terminal domain protein</fullName>
    </submittedName>
</protein>
<dbReference type="EMBL" id="FO203526">
    <property type="protein sequence ID" value="CCO59086.1"/>
    <property type="molecule type" value="Genomic_DNA"/>
</dbReference>
<gene>
    <name evidence="3" type="ORF">VIBNI_A3065</name>
</gene>
<keyword evidence="3" id="KW-0401">Integrin</keyword>
<evidence type="ECO:0000313" key="3">
    <source>
        <dbReference type="EMBL" id="CCO59086.1"/>
    </source>
</evidence>
<dbReference type="KEGG" id="vni:VIBNI_A3065"/>
<organism evidence="3 4">
    <name type="scientific">Vibrio nigripulchritudo</name>
    <dbReference type="NCBI Taxonomy" id="28173"/>
    <lineage>
        <taxon>Bacteria</taxon>
        <taxon>Pseudomonadati</taxon>
        <taxon>Pseudomonadota</taxon>
        <taxon>Gammaproteobacteria</taxon>
        <taxon>Vibrionales</taxon>
        <taxon>Vibrionaceae</taxon>
        <taxon>Vibrio</taxon>
    </lineage>
</organism>
<feature type="compositionally biased region" description="Polar residues" evidence="2">
    <location>
        <begin position="43"/>
        <end position="54"/>
    </location>
</feature>
<dbReference type="OrthoDB" id="5906076at2"/>
<name>U4K1F2_9VIBR</name>
<dbReference type="SUPFAM" id="SSF69318">
    <property type="entry name" value="Integrin alpha N-terminal domain"/>
    <property type="match status" value="2"/>
</dbReference>
<reference evidence="3 4" key="1">
    <citation type="journal article" date="2013" name="ISME J.">
        <title>Comparative genomics of pathogenic lineages of Vibrio nigripulchritudo identifies virulence-associated traits.</title>
        <authorList>
            <person name="Goudenege D."/>
            <person name="Labreuche Y."/>
            <person name="Krin E."/>
            <person name="Ansquer D."/>
            <person name="Mangenot S."/>
            <person name="Calteau A."/>
            <person name="Medigue C."/>
            <person name="Mazel D."/>
            <person name="Polz M.F."/>
            <person name="Le Roux F."/>
        </authorList>
    </citation>
    <scope>NUCLEOTIDE SEQUENCE [LARGE SCALE GENOMIC DNA]</scope>
    <source>
        <strain evidence="4">SnF1</strain>
    </source>
</reference>
<dbReference type="PROSITE" id="PS51257">
    <property type="entry name" value="PROKAR_LIPOPROTEIN"/>
    <property type="match status" value="1"/>
</dbReference>
<evidence type="ECO:0000256" key="2">
    <source>
        <dbReference type="SAM" id="MobiDB-lite"/>
    </source>
</evidence>
<keyword evidence="1" id="KW-0732">Signal</keyword>
<feature type="region of interest" description="Disordered" evidence="2">
    <location>
        <begin position="23"/>
        <end position="54"/>
    </location>
</feature>
<dbReference type="Proteomes" id="UP000016895">
    <property type="component" value="Chromosome 1"/>
</dbReference>
<sequence>MLRQLKASSVLGIAILLTACGGGGSGSNDSGSSTSEQKKTEEISQASKTLKNATQHTPEELKKAAYSLVEHGYAGKSNVAQLNETVVRQASVAALSSEYSFIFRDDQIRDFLSLKDVAGKSFTCGVSGFVDIHSTLNEEGLGILSLDFKGCVTSHYKVTISGVLALSSESNNQKSYYFNELDINGVKVTGYTQSYYSEIGERGYEQTGESRLFYSYSDGKNTKLELTESQSSPDYYTETNVGVKGTVWLGESGKVNVSSQGLKARSYNDFYVGSLSFKADTEIQLSFSDEFFTYKKDLDGDGSFELGTHLSKLSGFQFVLMQPVDLYPFDLLTQPPAFTGTPTQSSYDLNTETPIVVESSEFSDPDTPAENLQLSYRWYINGEMVAGATTNTLPAYMAAYGDEVKVQAVVFDGTSSIVSEWGYISLNDTKPVIKTDNLPAQVFAGDELQFGASLFDVDTNGSESVRMESGPDGATISSDGVVSWTVPSDFLFPIQTFEFTFKSNNYDYQEYLLEVEVNGSVEEPIVRSGQYSSFKEDSIVIDDFDGDGLNEFLTTDNGSGLSLYHFENGKYKQKWMYPYQLPSNSSIQHVQYLDVDSDLKKEIIIVTSKSILVLEDLSSRPKVVFKAPQNILRAAFADTDADGELEVAILHYEWHSSNTKLSIYGWNDFSFPIVKEFDTSGSSQLNYANVDNDQALELVLDGGLAIDTSTWEVQWNYNGQFSQGGIVVEDFNQDGVNEIVGKSNDNQFYMYSAATNTLTELSSNQRLSWCNLIKTQLTLSTMNVLLMNCVSNEIKAFKIEGNVLTQLWELNTPIHNEINSLTVGDMDNDKDIEMLWGGSGNSGYLRSGFASADISEHNASLKHTNIEESTTVFRAVGWAKVTPVREEALFLVGSSANWDVKNKFATVDTGGDVTFSRATSYSGTPLRNTVSMDSNEDGYSEIFLAEGSNFTSYFELLELSDESVASSHELSVGDGSTVKSAELNRDGKNDIVFASGARITMYDVVNRVQIATYEFSADYTYIRDFEVYDETAGLIVVSEGIRLSLLQVVGSSVTVKSTYENSDFGCEKVLVFNHDSDSSKEVACFTEHSNQLLVFEVAENSLALKASYDLNFETIGIAVNTSQLNEQGFIVTTREHTHFDSSSSYQFHVRGLDYKGDSLWKSPPLIGVPSQYGIKLRNHPEKGLQALVSTNQAMYQINP</sequence>
<dbReference type="RefSeq" id="WP_022551653.1">
    <property type="nucleotide sequence ID" value="NC_022528.1"/>
</dbReference>